<reference evidence="2 3" key="1">
    <citation type="journal article" date="2014" name="BMC Genomics">
        <title>Comparative genomics of the major fungal agents of human and animal Sporotrichosis: Sporothrix schenckii and Sporothrix brasiliensis.</title>
        <authorList>
            <person name="Teixeira M.M."/>
            <person name="de Almeida L.G."/>
            <person name="Kubitschek-Barreira P."/>
            <person name="Alves F.L."/>
            <person name="Kioshima E.S."/>
            <person name="Abadio A.K."/>
            <person name="Fernandes L."/>
            <person name="Derengowski L.S."/>
            <person name="Ferreira K.S."/>
            <person name="Souza R.C."/>
            <person name="Ruiz J.C."/>
            <person name="de Andrade N.C."/>
            <person name="Paes H.C."/>
            <person name="Nicola A.M."/>
            <person name="Albuquerque P."/>
            <person name="Gerber A.L."/>
            <person name="Martins V.P."/>
            <person name="Peconick L.D."/>
            <person name="Neto A.V."/>
            <person name="Chaucanez C.B."/>
            <person name="Silva P.A."/>
            <person name="Cunha O.L."/>
            <person name="de Oliveira F.F."/>
            <person name="dos Santos T.C."/>
            <person name="Barros A.L."/>
            <person name="Soares M.A."/>
            <person name="de Oliveira L.M."/>
            <person name="Marini M.M."/>
            <person name="Villalobos-Duno H."/>
            <person name="Cunha M.M."/>
            <person name="de Hoog S."/>
            <person name="da Silveira J.F."/>
            <person name="Henrissat B."/>
            <person name="Nino-Vega G.A."/>
            <person name="Cisalpino P.S."/>
            <person name="Mora-Montes H.M."/>
            <person name="Almeida S.R."/>
            <person name="Stajich J.E."/>
            <person name="Lopes-Bezerra L.M."/>
            <person name="Vasconcelos A.T."/>
            <person name="Felipe M.S."/>
        </authorList>
    </citation>
    <scope>NUCLEOTIDE SEQUENCE [LARGE SCALE GENOMIC DNA]</scope>
    <source>
        <strain evidence="2 3">5110</strain>
    </source>
</reference>
<keyword evidence="3" id="KW-1185">Reference proteome</keyword>
<feature type="compositionally biased region" description="Polar residues" evidence="1">
    <location>
        <begin position="407"/>
        <end position="431"/>
    </location>
</feature>
<feature type="region of interest" description="Disordered" evidence="1">
    <location>
        <begin position="996"/>
        <end position="1044"/>
    </location>
</feature>
<gene>
    <name evidence="2" type="ORF">SPBR_04613</name>
</gene>
<feature type="region of interest" description="Disordered" evidence="1">
    <location>
        <begin position="881"/>
        <end position="941"/>
    </location>
</feature>
<name>A0A0C2IQZ5_9PEZI</name>
<evidence type="ECO:0000313" key="3">
    <source>
        <dbReference type="Proteomes" id="UP000031575"/>
    </source>
</evidence>
<feature type="region of interest" description="Disordered" evidence="1">
    <location>
        <begin position="562"/>
        <end position="638"/>
    </location>
</feature>
<evidence type="ECO:0000256" key="1">
    <source>
        <dbReference type="SAM" id="MobiDB-lite"/>
    </source>
</evidence>
<feature type="region of interest" description="Disordered" evidence="1">
    <location>
        <begin position="688"/>
        <end position="712"/>
    </location>
</feature>
<sequence length="1044" mass="114149">MAHVAFTPDAAESTSTPASDAQSVSSPLTPRDTHPAYSPSAIYSRSTGQPSPSARSIHSVQSGESSTGKRRLGLLEYPTVHEDLQFCREVRDKFTAYQRGNPAATPLDLEQVAQSSLGHLRATFEDMCHIPPPECVFYQWSYRQAHSADAETSGGDVFHLLHAHCYMFDYDPNEAGTSFPVPDQSQVMAVINLVGCQPTSLMLAFGLRRGMRRSTTEGREIFWTIYGTLADLSSTISEEFLRAQPFLDRSVQLMSTVRAQRGATGALAYSGVFPTRAEVSYAMEVYAAETRAAAEKAGAGLALSPSARRGSSLNFAMHRLDRLFQGIEVPDDGAPAASTAQPQTQPQQLFGLSPLLLAENIGGADEGMDPVTAYPPNASPHVPQPSSDDADDADDVDDADAQEDRTPSTNSTSASPVMTDRTQQRSSTTDPPITPAEVTIADASSARPASEVIKDSSQPSGPSTDASRPTPRPARASHGRLPTRRRVPPLATISCGDVSELLKEENKLHEKFLDFVARFHENVSEDGARCLENLVQQHTDLLYHREQQQRRRELAARLRPSRGTPYYSHHQSHPPARATAEGTASAGVQGPAANSTGANDNGGGNSSRNSNNNNHGDSRNSNSNGNSNSGNRDTNRGSHAPGYVYIDIPSLYNSAAYTGNNFGNIFTAPPAPDPFAYHIHNQPGRLRQPFGQNYPQHASAPSMPAPPPPYEPASQRLQPAIGPPIPYNLSLPSLDQTEVVAPQPLRPTLPALAIPPPTSVPRSLIEPRLRDSARTEAYSTLLEALHALPPAPLAEQNEMARQQYERYHQQQQYQLELQRQSQEQDRMMQTYQEQRLQHQRQILTQQAIIQREQLAQLEYMQHRHQVHLLRTLHTHVLQEADAQRRAQRDSTPGESRTPSNDDGDPVFNTYTGLANEESDVASDVHDDDPEHEEDDYPSVPVLSRYDEDEEVSYIPPFARHRTVDDAPPDVANTEPPLYTVSQNRPAFGDVSSLPVRPAAVSSSTSPLRAAIANARNGAEVHDQRDADGPGSSRQDADEDETLYG</sequence>
<feature type="compositionally biased region" description="Basic residues" evidence="1">
    <location>
        <begin position="475"/>
        <end position="486"/>
    </location>
</feature>
<dbReference type="GeneID" id="63677811"/>
<feature type="compositionally biased region" description="Polar residues" evidence="1">
    <location>
        <begin position="12"/>
        <end position="28"/>
    </location>
</feature>
<dbReference type="OrthoDB" id="10355192at2759"/>
<feature type="compositionally biased region" description="Low complexity" evidence="1">
    <location>
        <begin position="606"/>
        <end position="632"/>
    </location>
</feature>
<feature type="compositionally biased region" description="Acidic residues" evidence="1">
    <location>
        <begin position="388"/>
        <end position="401"/>
    </location>
</feature>
<feature type="compositionally biased region" description="Polar residues" evidence="1">
    <location>
        <begin position="455"/>
        <end position="467"/>
    </location>
</feature>
<feature type="compositionally biased region" description="Polar residues" evidence="1">
    <location>
        <begin position="41"/>
        <end position="66"/>
    </location>
</feature>
<organism evidence="2 3">
    <name type="scientific">Sporothrix brasiliensis 5110</name>
    <dbReference type="NCBI Taxonomy" id="1398154"/>
    <lineage>
        <taxon>Eukaryota</taxon>
        <taxon>Fungi</taxon>
        <taxon>Dikarya</taxon>
        <taxon>Ascomycota</taxon>
        <taxon>Pezizomycotina</taxon>
        <taxon>Sordariomycetes</taxon>
        <taxon>Sordariomycetidae</taxon>
        <taxon>Ophiostomatales</taxon>
        <taxon>Ophiostomataceae</taxon>
        <taxon>Sporothrix</taxon>
    </lineage>
</organism>
<comment type="caution">
    <text evidence="2">The sequence shown here is derived from an EMBL/GenBank/DDBJ whole genome shotgun (WGS) entry which is preliminary data.</text>
</comment>
<proteinExistence type="predicted"/>
<dbReference type="RefSeq" id="XP_040615467.1">
    <property type="nucleotide sequence ID" value="XM_040762890.1"/>
</dbReference>
<evidence type="ECO:0000313" key="2">
    <source>
        <dbReference type="EMBL" id="KIH87457.1"/>
    </source>
</evidence>
<dbReference type="EMBL" id="AWTV01000010">
    <property type="protein sequence ID" value="KIH87457.1"/>
    <property type="molecule type" value="Genomic_DNA"/>
</dbReference>
<dbReference type="VEuPathDB" id="FungiDB:SPBR_04613"/>
<protein>
    <submittedName>
        <fullName evidence="2">Uncharacterized protein</fullName>
    </submittedName>
</protein>
<feature type="region of interest" description="Disordered" evidence="1">
    <location>
        <begin position="1"/>
        <end position="70"/>
    </location>
</feature>
<feature type="compositionally biased region" description="Basic and acidic residues" evidence="1">
    <location>
        <begin position="1018"/>
        <end position="1027"/>
    </location>
</feature>
<dbReference type="Proteomes" id="UP000031575">
    <property type="component" value="Unassembled WGS sequence"/>
</dbReference>
<dbReference type="AlphaFoldDB" id="A0A0C2IQZ5"/>
<feature type="compositionally biased region" description="Polar residues" evidence="1">
    <location>
        <begin position="889"/>
        <end position="900"/>
    </location>
</feature>
<feature type="compositionally biased region" description="Acidic residues" evidence="1">
    <location>
        <begin position="916"/>
        <end position="936"/>
    </location>
</feature>
<feature type="region of interest" description="Disordered" evidence="1">
    <location>
        <begin position="362"/>
        <end position="486"/>
    </location>
</feature>
<accession>A0A0C2IQZ5</accession>
<dbReference type="HOGENOM" id="CLU_293760_0_0_1"/>